<dbReference type="UniPathway" id="UPA00232"/>
<dbReference type="HAMAP" id="MF_02215">
    <property type="entry name" value="UbiJ"/>
    <property type="match status" value="1"/>
</dbReference>
<gene>
    <name evidence="1" type="primary">ubiJ</name>
    <name evidence="4" type="ORF">DFR29_102250</name>
</gene>
<evidence type="ECO:0000313" key="5">
    <source>
        <dbReference type="Proteomes" id="UP000295293"/>
    </source>
</evidence>
<dbReference type="InterPro" id="IPR036527">
    <property type="entry name" value="SCP2_sterol-bd_dom_sf"/>
</dbReference>
<evidence type="ECO:0000256" key="1">
    <source>
        <dbReference type="HAMAP-Rule" id="MF_02215"/>
    </source>
</evidence>
<dbReference type="PANTHER" id="PTHR38693">
    <property type="entry name" value="UBIQUINONE BIOSYNTHESIS PROTEIN UBIJ"/>
    <property type="match status" value="1"/>
</dbReference>
<name>A0A4R6Z720_9GAMM</name>
<dbReference type="GO" id="GO:0005737">
    <property type="term" value="C:cytoplasm"/>
    <property type="evidence" value="ECO:0007669"/>
    <property type="project" value="UniProtKB-SubCell"/>
</dbReference>
<proteinExistence type="inferred from homology"/>
<dbReference type="InterPro" id="IPR038989">
    <property type="entry name" value="UbiJ"/>
</dbReference>
<feature type="domain" description="SCP2" evidence="3">
    <location>
        <begin position="22"/>
        <end position="118"/>
    </location>
</feature>
<keyword evidence="5" id="KW-1185">Reference proteome</keyword>
<keyword evidence="4" id="KW-0830">Ubiquinone</keyword>
<keyword evidence="1" id="KW-0831">Ubiquinone biosynthesis</keyword>
<dbReference type="GO" id="GO:0006744">
    <property type="term" value="P:ubiquinone biosynthetic process"/>
    <property type="evidence" value="ECO:0007669"/>
    <property type="project" value="UniProtKB-UniRule"/>
</dbReference>
<comment type="pathway">
    <text evidence="1">Cofactor biosynthesis; ubiquinone biosynthesis.</text>
</comment>
<dbReference type="EMBL" id="SNZH01000002">
    <property type="protein sequence ID" value="TDR47590.1"/>
    <property type="molecule type" value="Genomic_DNA"/>
</dbReference>
<dbReference type="Pfam" id="PF02036">
    <property type="entry name" value="SCP2"/>
    <property type="match status" value="1"/>
</dbReference>
<accession>A0A4R6Z720</accession>
<protein>
    <recommendedName>
        <fullName evidence="1">Ubiquinone biosynthesis accessory factor UbiJ</fullName>
    </recommendedName>
</protein>
<dbReference type="OrthoDB" id="5965909at2"/>
<evidence type="ECO:0000259" key="3">
    <source>
        <dbReference type="Pfam" id="PF02036"/>
    </source>
</evidence>
<dbReference type="PANTHER" id="PTHR38693:SF1">
    <property type="entry name" value="UBIQUINONE BIOSYNTHESIS ACCESSORY FACTOR UBIJ"/>
    <property type="match status" value="1"/>
</dbReference>
<dbReference type="Proteomes" id="UP000295293">
    <property type="component" value="Unassembled WGS sequence"/>
</dbReference>
<reference evidence="4 5" key="1">
    <citation type="submission" date="2019-03" db="EMBL/GenBank/DDBJ databases">
        <title>Genomic Encyclopedia of Type Strains, Phase IV (KMG-IV): sequencing the most valuable type-strain genomes for metagenomic binning, comparative biology and taxonomic classification.</title>
        <authorList>
            <person name="Goeker M."/>
        </authorList>
    </citation>
    <scope>NUCLEOTIDE SEQUENCE [LARGE SCALE GENOMIC DNA]</scope>
    <source>
        <strain evidence="4 5">DSM 21667</strain>
    </source>
</reference>
<comment type="subcellular location">
    <subcellularLocation>
        <location evidence="1">Cytoplasm</location>
    </subcellularLocation>
</comment>
<organism evidence="4 5">
    <name type="scientific">Tahibacter aquaticus</name>
    <dbReference type="NCBI Taxonomy" id="520092"/>
    <lineage>
        <taxon>Bacteria</taxon>
        <taxon>Pseudomonadati</taxon>
        <taxon>Pseudomonadota</taxon>
        <taxon>Gammaproteobacteria</taxon>
        <taxon>Lysobacterales</taxon>
        <taxon>Rhodanobacteraceae</taxon>
        <taxon>Tahibacter</taxon>
    </lineage>
</organism>
<evidence type="ECO:0000313" key="4">
    <source>
        <dbReference type="EMBL" id="TDR47590.1"/>
    </source>
</evidence>
<dbReference type="AlphaFoldDB" id="A0A4R6Z720"/>
<keyword evidence="2" id="KW-0175">Coiled coil</keyword>
<feature type="coiled-coil region" evidence="2">
    <location>
        <begin position="180"/>
        <end position="207"/>
    </location>
</feature>
<comment type="caution">
    <text evidence="4">The sequence shown here is derived from an EMBL/GenBank/DDBJ whole genome shotgun (WGS) entry which is preliminary data.</text>
</comment>
<dbReference type="RefSeq" id="WP_133817306.1">
    <property type="nucleotide sequence ID" value="NZ_SNZH01000002.1"/>
</dbReference>
<comment type="function">
    <text evidence="1">Required for ubiquinone (coenzyme Q) biosynthesis. Binds hydrophobic ubiquinone biosynthetic intermediates via its SCP2 domain and is essential for the stability of the Ubi complex. May constitute a docking platform where Ubi enzymes assemble and access their SCP2-bound polyprenyl substrates.</text>
</comment>
<comment type="similarity">
    <text evidence="1">Belongs to the UbiJ family.</text>
</comment>
<keyword evidence="1" id="KW-0963">Cytoplasm</keyword>
<dbReference type="InterPro" id="IPR003033">
    <property type="entry name" value="SCP2_sterol-bd_dom"/>
</dbReference>
<evidence type="ECO:0000256" key="2">
    <source>
        <dbReference type="SAM" id="Coils"/>
    </source>
</evidence>
<sequence length="212" mass="23084">MNIPRPPNPVLAVLGRLLQAILNRALALDAETRHELRRLDGRALSIDFSNTPFKLRLAVAGERLEVGPVSAGDSDLRVAASPGSLLGMALRRGDTAMAPGKVEIAGDAELARRLEKLVRGFRPDIEEAFTRLFGDVLGVKIAQAFASALQFARERGEALLHDGADYLREESGDLVAAAHMEEFLDEVDTLRERSERLEARLARLAAAAEKRA</sequence>
<dbReference type="SUPFAM" id="SSF55718">
    <property type="entry name" value="SCP-like"/>
    <property type="match status" value="1"/>
</dbReference>